<evidence type="ECO:0000256" key="3">
    <source>
        <dbReference type="SAM" id="Phobius"/>
    </source>
</evidence>
<protein>
    <submittedName>
        <fullName evidence="5">Uncharacterized protein</fullName>
    </submittedName>
</protein>
<name>A0A915D1R4_9BILA</name>
<keyword evidence="4" id="KW-1185">Reference proteome</keyword>
<evidence type="ECO:0000256" key="1">
    <source>
        <dbReference type="ARBA" id="ARBA00023002"/>
    </source>
</evidence>
<sequence length="616" mass="70331">MEWHWLIQRLRIVFGAAAGFGSSLIICGVFKASYDLIFQIPPYDLKADLTGKTYIVTGATAGIGKVTAQKLADKNARVIITYRNREKCTEIRRDIVLRSRNNQVFCRQCDLSDFDSIKKFVSQLYKDEAFDKVDGLINSAAVQRVPVKIVFLNTKIAAEQNEEFDLRKLFDADNTYKFKWFDAYSNSKLALLMFSKELSERLRDTDVSVVVADPGKTITKLFSQVWYEKYFPARWSRRIYEFFSDSARFPNESVEPVICALLNDDVKNGDFLGPTREGQFWGINAKNESLRQQLWLMRGKNSSEVLLNKPMAFSSPVKGSAEEMIYRRLSQLCAEIWNLTERWCMLNKECCVYLENISNSRISFKACTDPSKMLFLMDQILRDSDHLCSTLLPSFSSIVKNLAKANQTILPLKCAIEELVSAETSSLPLHQISELCAVAPVASEKRKFEDEKVSEEAPKKEIFVRFKISELEDLIRRSQALRDVIIDMPRMRGYGVGQQKGTNQPKPESKVPEDPRIDKILAMIADLSQKVQKQEKRGRSKSKSETDKKEDEDYKSPIKSFAPITYRVDVLMHRTNRAVQPMPYYLVSSAGLIAGGLPKAYNYGEMPSATDLERDM</sequence>
<accession>A0A915D1R4</accession>
<dbReference type="SUPFAM" id="SSF51735">
    <property type="entry name" value="NAD(P)-binding Rossmann-fold domains"/>
    <property type="match status" value="1"/>
</dbReference>
<dbReference type="PANTHER" id="PTHR43157">
    <property type="entry name" value="PHOSPHATIDYLINOSITOL-GLYCAN BIOSYNTHESIS CLASS F PROTEIN-RELATED"/>
    <property type="match status" value="1"/>
</dbReference>
<dbReference type="AlphaFoldDB" id="A0A915D1R4"/>
<dbReference type="Gene3D" id="3.40.50.720">
    <property type="entry name" value="NAD(P)-binding Rossmann-like Domain"/>
    <property type="match status" value="2"/>
</dbReference>
<organism evidence="4 5">
    <name type="scientific">Ditylenchus dipsaci</name>
    <dbReference type="NCBI Taxonomy" id="166011"/>
    <lineage>
        <taxon>Eukaryota</taxon>
        <taxon>Metazoa</taxon>
        <taxon>Ecdysozoa</taxon>
        <taxon>Nematoda</taxon>
        <taxon>Chromadorea</taxon>
        <taxon>Rhabditida</taxon>
        <taxon>Tylenchina</taxon>
        <taxon>Tylenchomorpha</taxon>
        <taxon>Sphaerularioidea</taxon>
        <taxon>Anguinidae</taxon>
        <taxon>Anguininae</taxon>
        <taxon>Ditylenchus</taxon>
    </lineage>
</organism>
<dbReference type="WBParaSite" id="jg14630">
    <property type="protein sequence ID" value="jg14630"/>
    <property type="gene ID" value="jg14630"/>
</dbReference>
<dbReference type="InterPro" id="IPR002347">
    <property type="entry name" value="SDR_fam"/>
</dbReference>
<dbReference type="Pfam" id="PF00106">
    <property type="entry name" value="adh_short"/>
    <property type="match status" value="1"/>
</dbReference>
<dbReference type="InterPro" id="IPR036291">
    <property type="entry name" value="NAD(P)-bd_dom_sf"/>
</dbReference>
<feature type="transmembrane region" description="Helical" evidence="3">
    <location>
        <begin position="12"/>
        <end position="34"/>
    </location>
</feature>
<dbReference type="PRINTS" id="PR00081">
    <property type="entry name" value="GDHRDH"/>
</dbReference>
<dbReference type="InterPro" id="IPR020904">
    <property type="entry name" value="Sc_DH/Rdtase_CS"/>
</dbReference>
<evidence type="ECO:0000313" key="4">
    <source>
        <dbReference type="Proteomes" id="UP000887574"/>
    </source>
</evidence>
<feature type="region of interest" description="Disordered" evidence="2">
    <location>
        <begin position="529"/>
        <end position="554"/>
    </location>
</feature>
<dbReference type="Proteomes" id="UP000887574">
    <property type="component" value="Unplaced"/>
</dbReference>
<dbReference type="PANTHER" id="PTHR43157:SF68">
    <property type="entry name" value="RETINOL DEHYDROGENASE 13"/>
    <property type="match status" value="1"/>
</dbReference>
<dbReference type="GO" id="GO:0016491">
    <property type="term" value="F:oxidoreductase activity"/>
    <property type="evidence" value="ECO:0007669"/>
    <property type="project" value="UniProtKB-KW"/>
</dbReference>
<keyword evidence="3" id="KW-0812">Transmembrane</keyword>
<feature type="region of interest" description="Disordered" evidence="2">
    <location>
        <begin position="493"/>
        <end position="514"/>
    </location>
</feature>
<keyword evidence="1" id="KW-0560">Oxidoreductase</keyword>
<dbReference type="PROSITE" id="PS00061">
    <property type="entry name" value="ADH_SHORT"/>
    <property type="match status" value="1"/>
</dbReference>
<evidence type="ECO:0000313" key="5">
    <source>
        <dbReference type="WBParaSite" id="jg14630"/>
    </source>
</evidence>
<proteinExistence type="predicted"/>
<reference evidence="5" key="1">
    <citation type="submission" date="2022-11" db="UniProtKB">
        <authorList>
            <consortium name="WormBaseParasite"/>
        </authorList>
    </citation>
    <scope>IDENTIFICATION</scope>
</reference>
<evidence type="ECO:0000256" key="2">
    <source>
        <dbReference type="SAM" id="MobiDB-lite"/>
    </source>
</evidence>
<feature type="compositionally biased region" description="Basic and acidic residues" evidence="2">
    <location>
        <begin position="532"/>
        <end position="554"/>
    </location>
</feature>
<keyword evidence="3" id="KW-1133">Transmembrane helix</keyword>
<keyword evidence="3" id="KW-0472">Membrane</keyword>